<evidence type="ECO:0000313" key="1">
    <source>
        <dbReference type="EMBL" id="HIW92736.1"/>
    </source>
</evidence>
<gene>
    <name evidence="1" type="ORF">H9870_13870</name>
</gene>
<reference evidence="1" key="2">
    <citation type="submission" date="2021-04" db="EMBL/GenBank/DDBJ databases">
        <authorList>
            <person name="Gilroy R."/>
        </authorList>
    </citation>
    <scope>NUCLEOTIDE SEQUENCE</scope>
    <source>
        <strain evidence="1">CHK32-1732</strain>
    </source>
</reference>
<organism evidence="1 2">
    <name type="scientific">Candidatus Corynebacterium avicola</name>
    <dbReference type="NCBI Taxonomy" id="2838527"/>
    <lineage>
        <taxon>Bacteria</taxon>
        <taxon>Bacillati</taxon>
        <taxon>Actinomycetota</taxon>
        <taxon>Actinomycetes</taxon>
        <taxon>Mycobacteriales</taxon>
        <taxon>Corynebacteriaceae</taxon>
        <taxon>Corynebacterium</taxon>
    </lineage>
</organism>
<sequence length="45" mass="4960">MNTTNTTDHLVSAENLSRSFGRRTVLDGFLQGADRNDYKLEGTAS</sequence>
<proteinExistence type="predicted"/>
<protein>
    <submittedName>
        <fullName evidence="1">Uncharacterized protein</fullName>
    </submittedName>
</protein>
<dbReference type="Proteomes" id="UP000824190">
    <property type="component" value="Unassembled WGS sequence"/>
</dbReference>
<reference evidence="1" key="1">
    <citation type="journal article" date="2021" name="PeerJ">
        <title>Extensive microbial diversity within the chicken gut microbiome revealed by metagenomics and culture.</title>
        <authorList>
            <person name="Gilroy R."/>
            <person name="Ravi A."/>
            <person name="Getino M."/>
            <person name="Pursley I."/>
            <person name="Horton D.L."/>
            <person name="Alikhan N.F."/>
            <person name="Baker D."/>
            <person name="Gharbi K."/>
            <person name="Hall N."/>
            <person name="Watson M."/>
            <person name="Adriaenssens E.M."/>
            <person name="Foster-Nyarko E."/>
            <person name="Jarju S."/>
            <person name="Secka A."/>
            <person name="Antonio M."/>
            <person name="Oren A."/>
            <person name="Chaudhuri R.R."/>
            <person name="La Ragione R."/>
            <person name="Hildebrand F."/>
            <person name="Pallen M.J."/>
        </authorList>
    </citation>
    <scope>NUCLEOTIDE SEQUENCE</scope>
    <source>
        <strain evidence="1">CHK32-1732</strain>
    </source>
</reference>
<dbReference type="EMBL" id="DXGC01000120">
    <property type="protein sequence ID" value="HIW92736.1"/>
    <property type="molecule type" value="Genomic_DNA"/>
</dbReference>
<comment type="caution">
    <text evidence="1">The sequence shown here is derived from an EMBL/GenBank/DDBJ whole genome shotgun (WGS) entry which is preliminary data.</text>
</comment>
<dbReference type="AlphaFoldDB" id="A0A9D1RQM2"/>
<accession>A0A9D1RQM2</accession>
<evidence type="ECO:0000313" key="2">
    <source>
        <dbReference type="Proteomes" id="UP000824190"/>
    </source>
</evidence>
<name>A0A9D1RQM2_9CORY</name>